<evidence type="ECO:0000259" key="1">
    <source>
        <dbReference type="Pfam" id="PF07727"/>
    </source>
</evidence>
<accession>A0A803QIL4</accession>
<name>A0A803QIL4_CANSA</name>
<feature type="domain" description="Reverse transcriptase Ty1/copia-type" evidence="1">
    <location>
        <begin position="23"/>
        <end position="253"/>
    </location>
</feature>
<dbReference type="SUPFAM" id="SSF56672">
    <property type="entry name" value="DNA/RNA polymerases"/>
    <property type="match status" value="1"/>
</dbReference>
<dbReference type="PANTHER" id="PTHR11439">
    <property type="entry name" value="GAG-POL-RELATED RETROTRANSPOSON"/>
    <property type="match status" value="1"/>
</dbReference>
<evidence type="ECO:0000313" key="3">
    <source>
        <dbReference type="Proteomes" id="UP000596661"/>
    </source>
</evidence>
<reference evidence="2" key="1">
    <citation type="submission" date="2021-03" db="UniProtKB">
        <authorList>
            <consortium name="EnsemblPlants"/>
        </authorList>
    </citation>
    <scope>IDENTIFICATION</scope>
</reference>
<dbReference type="Gramene" id="evm.model.10.1138">
    <property type="protein sequence ID" value="cds.evm.model.10.1138"/>
    <property type="gene ID" value="evm.TU.10.1138"/>
</dbReference>
<dbReference type="CDD" id="cd09272">
    <property type="entry name" value="RNase_HI_RT_Ty1"/>
    <property type="match status" value="1"/>
</dbReference>
<protein>
    <recommendedName>
        <fullName evidence="1">Reverse transcriptase Ty1/copia-type domain-containing protein</fullName>
    </recommendedName>
</protein>
<dbReference type="AlphaFoldDB" id="A0A803QIL4"/>
<proteinExistence type="predicted"/>
<dbReference type="InterPro" id="IPR043502">
    <property type="entry name" value="DNA/RNA_pol_sf"/>
</dbReference>
<organism evidence="2 3">
    <name type="scientific">Cannabis sativa</name>
    <name type="common">Hemp</name>
    <name type="synonym">Marijuana</name>
    <dbReference type="NCBI Taxonomy" id="3483"/>
    <lineage>
        <taxon>Eukaryota</taxon>
        <taxon>Viridiplantae</taxon>
        <taxon>Streptophyta</taxon>
        <taxon>Embryophyta</taxon>
        <taxon>Tracheophyta</taxon>
        <taxon>Spermatophyta</taxon>
        <taxon>Magnoliopsida</taxon>
        <taxon>eudicotyledons</taxon>
        <taxon>Gunneridae</taxon>
        <taxon>Pentapetalae</taxon>
        <taxon>rosids</taxon>
        <taxon>fabids</taxon>
        <taxon>Rosales</taxon>
        <taxon>Cannabaceae</taxon>
        <taxon>Cannabis</taxon>
    </lineage>
</organism>
<dbReference type="Proteomes" id="UP000596661">
    <property type="component" value="Unassembled WGS sequence"/>
</dbReference>
<evidence type="ECO:0000313" key="2">
    <source>
        <dbReference type="EnsemblPlants" id="cds.evm.model.10.1138"/>
    </source>
</evidence>
<keyword evidence="3" id="KW-1185">Reference proteome</keyword>
<dbReference type="OMA" id="DHIAVEY"/>
<dbReference type="Pfam" id="PF07727">
    <property type="entry name" value="RVT_2"/>
    <property type="match status" value="1"/>
</dbReference>
<dbReference type="InterPro" id="IPR013103">
    <property type="entry name" value="RVT_2"/>
</dbReference>
<dbReference type="PANTHER" id="PTHR11439:SF491">
    <property type="entry name" value="INTEGRASE CATALYTIC DOMAIN-CONTAINING PROTEIN"/>
    <property type="match status" value="1"/>
</dbReference>
<sequence length="348" mass="39927">MQSDDKLEWDNAMDDDMTSLTKNKTWYLVRRPKGQRVIGCKWVYRHKDGILGVEKARFKARLVAKGFSQREGANYNEIFSLVVKHISIRLKLSIVVINDLELEQLDVKTAFLHGDLEENILIKQPNGYEVRGKEDHVCHLKRSLYRLKQSPRQWYKMFDESVLINGYKKSTYDNCVYVKNKAIVYLLLYVDDMLIACNDIQEINKIEAMLNKEFEMKDLGLAKKILGIDIIRDRSKRILKLSQGGYISKILTEIVNIAGFVDSDYAGDLDTRRSQSGYVFHSSGCSICWKSNLQSIVALSTTEAEYITCTEAVKEALWLKGISMELGLDQRCITVQCDSQSALHLSKN</sequence>
<dbReference type="EnsemblPlants" id="evm.model.10.1138">
    <property type="protein sequence ID" value="cds.evm.model.10.1138"/>
    <property type="gene ID" value="evm.TU.10.1138"/>
</dbReference>
<dbReference type="EMBL" id="UZAU01000818">
    <property type="status" value="NOT_ANNOTATED_CDS"/>
    <property type="molecule type" value="Genomic_DNA"/>
</dbReference>